<dbReference type="STRING" id="697329.Rumal_2066"/>
<comment type="subcellular location">
    <subcellularLocation>
        <location evidence="1">Membrane</location>
        <topology evidence="1">Multi-pass membrane protein</topology>
    </subcellularLocation>
</comment>
<dbReference type="SUPFAM" id="SSF141322">
    <property type="entry name" value="NfeD domain-like"/>
    <property type="match status" value="1"/>
</dbReference>
<keyword evidence="3 5" id="KW-1133">Transmembrane helix</keyword>
<name>E6UB11_RUMA7</name>
<dbReference type="InterPro" id="IPR012340">
    <property type="entry name" value="NA-bd_OB-fold"/>
</dbReference>
<feature type="domain" description="NfeD-like C-terminal" evidence="6">
    <location>
        <begin position="85"/>
        <end position="142"/>
    </location>
</feature>
<protein>
    <recommendedName>
        <fullName evidence="6">NfeD-like C-terminal domain-containing protein</fullName>
    </recommendedName>
</protein>
<keyword evidence="4 5" id="KW-0472">Membrane</keyword>
<dbReference type="Gene3D" id="2.40.50.140">
    <property type="entry name" value="Nucleic acid-binding proteins"/>
    <property type="match status" value="1"/>
</dbReference>
<evidence type="ECO:0000256" key="1">
    <source>
        <dbReference type="ARBA" id="ARBA00004141"/>
    </source>
</evidence>
<proteinExistence type="predicted"/>
<evidence type="ECO:0000256" key="2">
    <source>
        <dbReference type="ARBA" id="ARBA00022692"/>
    </source>
</evidence>
<evidence type="ECO:0000313" key="7">
    <source>
        <dbReference type="EMBL" id="ADU22557.1"/>
    </source>
</evidence>
<dbReference type="eggNOG" id="COG1585">
    <property type="taxonomic scope" value="Bacteria"/>
</dbReference>
<keyword evidence="2 5" id="KW-0812">Transmembrane</keyword>
<evidence type="ECO:0000259" key="6">
    <source>
        <dbReference type="Pfam" id="PF01957"/>
    </source>
</evidence>
<dbReference type="AlphaFoldDB" id="E6UB11"/>
<reference evidence="7 8" key="1">
    <citation type="journal article" date="2011" name="J. Bacteriol.">
        <title>Complete genome of the cellulolytic ruminal bacterium Ruminococcus albus 7.</title>
        <authorList>
            <person name="Suen G."/>
            <person name="Stevenson D.M."/>
            <person name="Bruce D.C."/>
            <person name="Chertkov O."/>
            <person name="Copeland A."/>
            <person name="Cheng J.F."/>
            <person name="Detter C."/>
            <person name="Detter J.C."/>
            <person name="Goodwin L.A."/>
            <person name="Han C.S."/>
            <person name="Hauser L.J."/>
            <person name="Ivanova N.N."/>
            <person name="Kyrpides N.C."/>
            <person name="Land M.L."/>
            <person name="Lapidus A."/>
            <person name="Lucas S."/>
            <person name="Ovchinnikova G."/>
            <person name="Pitluck S."/>
            <person name="Tapia R."/>
            <person name="Woyke T."/>
            <person name="Boyum J."/>
            <person name="Mead D."/>
            <person name="Weimer P.J."/>
        </authorList>
    </citation>
    <scope>NUCLEOTIDE SEQUENCE [LARGE SCALE GENOMIC DNA]</scope>
    <source>
        <strain evidence="8">ATCC 27210 / DSM 20455 / JCM 14654 / NCDO 2250 / 7</strain>
    </source>
</reference>
<feature type="transmembrane region" description="Helical" evidence="5">
    <location>
        <begin position="39"/>
        <end position="67"/>
    </location>
</feature>
<dbReference type="PANTHER" id="PTHR33507:SF3">
    <property type="entry name" value="INNER MEMBRANE PROTEIN YBBJ"/>
    <property type="match status" value="1"/>
</dbReference>
<gene>
    <name evidence="7" type="ordered locus">Rumal_2066</name>
</gene>
<dbReference type="HOGENOM" id="CLU_116732_2_1_9"/>
<feature type="transmembrane region" description="Helical" evidence="5">
    <location>
        <begin position="7"/>
        <end position="33"/>
    </location>
</feature>
<dbReference type="KEGG" id="ral:Rumal_2066"/>
<accession>E6UB11</accession>
<dbReference type="RefSeq" id="WP_013498715.1">
    <property type="nucleotide sequence ID" value="NC_014833.1"/>
</dbReference>
<dbReference type="GO" id="GO:0005886">
    <property type="term" value="C:plasma membrane"/>
    <property type="evidence" value="ECO:0007669"/>
    <property type="project" value="TreeGrafter"/>
</dbReference>
<evidence type="ECO:0000256" key="5">
    <source>
        <dbReference type="SAM" id="Phobius"/>
    </source>
</evidence>
<organism evidence="7 8">
    <name type="scientific">Ruminococcus albus (strain ATCC 27210 / DSM 20455 / JCM 14654 / NCDO 2250 / 7)</name>
    <dbReference type="NCBI Taxonomy" id="697329"/>
    <lineage>
        <taxon>Bacteria</taxon>
        <taxon>Bacillati</taxon>
        <taxon>Bacillota</taxon>
        <taxon>Clostridia</taxon>
        <taxon>Eubacteriales</taxon>
        <taxon>Oscillospiraceae</taxon>
        <taxon>Ruminococcus</taxon>
    </lineage>
</organism>
<dbReference type="OrthoDB" id="5054at2"/>
<evidence type="ECO:0000313" key="8">
    <source>
        <dbReference type="Proteomes" id="UP000006919"/>
    </source>
</evidence>
<dbReference type="EMBL" id="CP002403">
    <property type="protein sequence ID" value="ADU22557.1"/>
    <property type="molecule type" value="Genomic_DNA"/>
</dbReference>
<dbReference type="Proteomes" id="UP000006919">
    <property type="component" value="Chromosome"/>
</dbReference>
<dbReference type="PANTHER" id="PTHR33507">
    <property type="entry name" value="INNER MEMBRANE PROTEIN YBBJ"/>
    <property type="match status" value="1"/>
</dbReference>
<dbReference type="InterPro" id="IPR052165">
    <property type="entry name" value="Membrane_assoc_protease"/>
</dbReference>
<sequence length="146" mass="15677">MTITTFIIIWAVAFVFFVIVEIANGAGLLSIWFALGSLAAMFCAIAKLPFVAQFAVFVFASIVFLFATRPLAKKVRMTAVPTNFELDVGKTAQVIESIDNSLNKGRVRLDGTDWSAVSADGKKIEKGSTVSVVEVSGAKLVVTLKN</sequence>
<dbReference type="InterPro" id="IPR002810">
    <property type="entry name" value="NfeD-like_C"/>
</dbReference>
<evidence type="ECO:0000256" key="4">
    <source>
        <dbReference type="ARBA" id="ARBA00023136"/>
    </source>
</evidence>
<dbReference type="Pfam" id="PF01957">
    <property type="entry name" value="NfeD"/>
    <property type="match status" value="1"/>
</dbReference>
<evidence type="ECO:0000256" key="3">
    <source>
        <dbReference type="ARBA" id="ARBA00022989"/>
    </source>
</evidence>